<dbReference type="SMART" id="SM00822">
    <property type="entry name" value="PKS_KR"/>
    <property type="match status" value="1"/>
</dbReference>
<reference evidence="4 5" key="1">
    <citation type="journal article" date="2019" name="Int. J. Syst. Evol. Microbiol.">
        <title>The Global Catalogue of Microorganisms (GCM) 10K type strain sequencing project: providing services to taxonomists for standard genome sequencing and annotation.</title>
        <authorList>
            <consortium name="The Broad Institute Genomics Platform"/>
            <consortium name="The Broad Institute Genome Sequencing Center for Infectious Disease"/>
            <person name="Wu L."/>
            <person name="Ma J."/>
        </authorList>
    </citation>
    <scope>NUCLEOTIDE SEQUENCE [LARGE SCALE GENOMIC DNA]</scope>
    <source>
        <strain evidence="4 5">DT31</strain>
    </source>
</reference>
<proteinExistence type="predicted"/>
<feature type="region of interest" description="Disordered" evidence="2">
    <location>
        <begin position="254"/>
        <end position="277"/>
    </location>
</feature>
<evidence type="ECO:0000313" key="4">
    <source>
        <dbReference type="EMBL" id="MFC7068550.1"/>
    </source>
</evidence>
<evidence type="ECO:0000313" key="5">
    <source>
        <dbReference type="Proteomes" id="UP001596461"/>
    </source>
</evidence>
<sequence length="295" mass="30957">MDTTMSADTVVLLTGGTSGIGRVAAERLAATGATVVAVGRDRERGRAVAEEATAESAGTVAFRRVDLADRSAVRDLAAAVDDEYGRLDALVHNAGLASATRRETADGVESTFAVNHLAPYLLTHDLIGALADTPGARVVVTASSVHRRGSLDFDDLGFSSGYDALDAYARSKLANVAFTLELAERLRASDRADGVVANCVHPGFVPSTGLYRDVSRRAKLLTRLAGLVPGVGTSAAKAARRLVEVTAAPEYGERTGLYVGGDGPEEPSEAARDPETRDRLWRVSADLVGVDPDWP</sequence>
<gene>
    <name evidence="4" type="ORF">ACFQL9_02770</name>
</gene>
<dbReference type="Pfam" id="PF00106">
    <property type="entry name" value="adh_short"/>
    <property type="match status" value="1"/>
</dbReference>
<feature type="domain" description="Ketoreductase" evidence="3">
    <location>
        <begin position="9"/>
        <end position="189"/>
    </location>
</feature>
<dbReference type="PRINTS" id="PR00081">
    <property type="entry name" value="GDHRDH"/>
</dbReference>
<evidence type="ECO:0000259" key="3">
    <source>
        <dbReference type="SMART" id="SM00822"/>
    </source>
</evidence>
<dbReference type="PANTHER" id="PTHR43157:SF31">
    <property type="entry name" value="PHOSPHATIDYLINOSITOL-GLYCAN BIOSYNTHESIS CLASS F PROTEIN"/>
    <property type="match status" value="1"/>
</dbReference>
<dbReference type="PANTHER" id="PTHR43157">
    <property type="entry name" value="PHOSPHATIDYLINOSITOL-GLYCAN BIOSYNTHESIS CLASS F PROTEIN-RELATED"/>
    <property type="match status" value="1"/>
</dbReference>
<dbReference type="GeneID" id="81126933"/>
<protein>
    <submittedName>
        <fullName evidence="4">SDR family NAD(P)-dependent oxidoreductase</fullName>
    </submittedName>
</protein>
<dbReference type="Gene3D" id="3.40.50.720">
    <property type="entry name" value="NAD(P)-binding Rossmann-like Domain"/>
    <property type="match status" value="1"/>
</dbReference>
<dbReference type="AlphaFoldDB" id="A0ABD5W7X5"/>
<dbReference type="InterPro" id="IPR057326">
    <property type="entry name" value="KR_dom"/>
</dbReference>
<dbReference type="RefSeq" id="WP_284033316.1">
    <property type="nucleotide sequence ID" value="NZ_CP126155.1"/>
</dbReference>
<dbReference type="GO" id="GO:0016491">
    <property type="term" value="F:oxidoreductase activity"/>
    <property type="evidence" value="ECO:0007669"/>
    <property type="project" value="UniProtKB-KW"/>
</dbReference>
<name>A0ABD5W7X5_9EURY</name>
<dbReference type="SUPFAM" id="SSF51735">
    <property type="entry name" value="NAD(P)-binding Rossmann-fold domains"/>
    <property type="match status" value="1"/>
</dbReference>
<dbReference type="InterPro" id="IPR002347">
    <property type="entry name" value="SDR_fam"/>
</dbReference>
<accession>A0ABD5W7X5</accession>
<comment type="caution">
    <text evidence="4">The sequence shown here is derived from an EMBL/GenBank/DDBJ whole genome shotgun (WGS) entry which is preliminary data.</text>
</comment>
<dbReference type="EMBL" id="JBHTAH010000002">
    <property type="protein sequence ID" value="MFC7068550.1"/>
    <property type="molecule type" value="Genomic_DNA"/>
</dbReference>
<evidence type="ECO:0000256" key="1">
    <source>
        <dbReference type="ARBA" id="ARBA00023002"/>
    </source>
</evidence>
<evidence type="ECO:0000256" key="2">
    <source>
        <dbReference type="SAM" id="MobiDB-lite"/>
    </source>
</evidence>
<dbReference type="InterPro" id="IPR036291">
    <property type="entry name" value="NAD(P)-bd_dom_sf"/>
</dbReference>
<keyword evidence="1" id="KW-0560">Oxidoreductase</keyword>
<keyword evidence="5" id="KW-1185">Reference proteome</keyword>
<dbReference type="Proteomes" id="UP001596461">
    <property type="component" value="Unassembled WGS sequence"/>
</dbReference>
<organism evidence="4 5">
    <name type="scientific">Halobaculum lipolyticum</name>
    <dbReference type="NCBI Taxonomy" id="3032001"/>
    <lineage>
        <taxon>Archaea</taxon>
        <taxon>Methanobacteriati</taxon>
        <taxon>Methanobacteriota</taxon>
        <taxon>Stenosarchaea group</taxon>
        <taxon>Halobacteria</taxon>
        <taxon>Halobacteriales</taxon>
        <taxon>Haloferacaceae</taxon>
        <taxon>Halobaculum</taxon>
    </lineage>
</organism>